<feature type="compositionally biased region" description="Polar residues" evidence="1">
    <location>
        <begin position="70"/>
        <end position="79"/>
    </location>
</feature>
<comment type="caution">
    <text evidence="2">The sequence shown here is derived from an EMBL/GenBank/DDBJ whole genome shotgun (WGS) entry which is preliminary data.</text>
</comment>
<keyword evidence="3" id="KW-1185">Reference proteome</keyword>
<feature type="region of interest" description="Disordered" evidence="1">
    <location>
        <begin position="1"/>
        <end position="25"/>
    </location>
</feature>
<proteinExistence type="predicted"/>
<organism evidence="2 3">
    <name type="scientific">Penicillium cf. viridicatum</name>
    <dbReference type="NCBI Taxonomy" id="2972119"/>
    <lineage>
        <taxon>Eukaryota</taxon>
        <taxon>Fungi</taxon>
        <taxon>Dikarya</taxon>
        <taxon>Ascomycota</taxon>
        <taxon>Pezizomycotina</taxon>
        <taxon>Eurotiomycetes</taxon>
        <taxon>Eurotiomycetidae</taxon>
        <taxon>Eurotiales</taxon>
        <taxon>Aspergillaceae</taxon>
        <taxon>Penicillium</taxon>
    </lineage>
</organism>
<sequence>MESRSEQKFSLRRSLQRGLGRTKSKVSLGFDSGELLVHFKDHMHFHLRKSAVSTSAHSAESIHSPGPGSETDTGSASPENVSLWDQAYDLLKEEKPEALINKRY</sequence>
<evidence type="ECO:0000256" key="1">
    <source>
        <dbReference type="SAM" id="MobiDB-lite"/>
    </source>
</evidence>
<dbReference type="AlphaFoldDB" id="A0A9W9T328"/>
<reference evidence="2" key="1">
    <citation type="submission" date="2022-11" db="EMBL/GenBank/DDBJ databases">
        <authorList>
            <person name="Petersen C."/>
        </authorList>
    </citation>
    <scope>NUCLEOTIDE SEQUENCE</scope>
    <source>
        <strain evidence="2">IBT 20477</strain>
    </source>
</reference>
<feature type="compositionally biased region" description="Basic residues" evidence="1">
    <location>
        <begin position="10"/>
        <end position="24"/>
    </location>
</feature>
<gene>
    <name evidence="2" type="ORF">N7449_002056</name>
</gene>
<accession>A0A9W9T328</accession>
<reference evidence="2" key="2">
    <citation type="journal article" date="2023" name="IMA Fungus">
        <title>Comparative genomic study of the Penicillium genus elucidates a diverse pangenome and 15 lateral gene transfer events.</title>
        <authorList>
            <person name="Petersen C."/>
            <person name="Sorensen T."/>
            <person name="Nielsen M.R."/>
            <person name="Sondergaard T.E."/>
            <person name="Sorensen J.L."/>
            <person name="Fitzpatrick D.A."/>
            <person name="Frisvad J.C."/>
            <person name="Nielsen K.L."/>
        </authorList>
    </citation>
    <scope>NUCLEOTIDE SEQUENCE</scope>
    <source>
        <strain evidence="2">IBT 20477</strain>
    </source>
</reference>
<protein>
    <submittedName>
        <fullName evidence="2">WD40 repeat-like protein</fullName>
    </submittedName>
</protein>
<feature type="region of interest" description="Disordered" evidence="1">
    <location>
        <begin position="50"/>
        <end position="79"/>
    </location>
</feature>
<dbReference type="Proteomes" id="UP001150942">
    <property type="component" value="Unassembled WGS sequence"/>
</dbReference>
<dbReference type="EMBL" id="JAPQKQ010000002">
    <property type="protein sequence ID" value="KAJ5207677.1"/>
    <property type="molecule type" value="Genomic_DNA"/>
</dbReference>
<evidence type="ECO:0000313" key="3">
    <source>
        <dbReference type="Proteomes" id="UP001150942"/>
    </source>
</evidence>
<name>A0A9W9T328_9EURO</name>
<evidence type="ECO:0000313" key="2">
    <source>
        <dbReference type="EMBL" id="KAJ5207677.1"/>
    </source>
</evidence>